<feature type="domain" description="Metallo-beta-lactamase" evidence="6">
    <location>
        <begin position="89"/>
        <end position="289"/>
    </location>
</feature>
<dbReference type="SUPFAM" id="SSF56281">
    <property type="entry name" value="Metallo-hydrolase/oxidoreductase"/>
    <property type="match status" value="1"/>
</dbReference>
<keyword evidence="4" id="KW-0862">Zinc</keyword>
<keyword evidence="8" id="KW-1185">Reference proteome</keyword>
<evidence type="ECO:0000256" key="2">
    <source>
        <dbReference type="ARBA" id="ARBA00022723"/>
    </source>
</evidence>
<dbReference type="InterPro" id="IPR006311">
    <property type="entry name" value="TAT_signal"/>
</dbReference>
<comment type="caution">
    <text evidence="7">The sequence shown here is derived from an EMBL/GenBank/DDBJ whole genome shotgun (WGS) entry which is preliminary data.</text>
</comment>
<dbReference type="SMART" id="SM00849">
    <property type="entry name" value="Lactamase_B"/>
    <property type="match status" value="1"/>
</dbReference>
<feature type="chain" id="PRO_5032484829" evidence="5">
    <location>
        <begin position="25"/>
        <end position="316"/>
    </location>
</feature>
<dbReference type="InterPro" id="IPR036866">
    <property type="entry name" value="RibonucZ/Hydroxyglut_hydro"/>
</dbReference>
<evidence type="ECO:0000256" key="4">
    <source>
        <dbReference type="ARBA" id="ARBA00022833"/>
    </source>
</evidence>
<dbReference type="InterPro" id="IPR051013">
    <property type="entry name" value="MBL_superfamily_lactonases"/>
</dbReference>
<dbReference type="AlphaFoldDB" id="A0A849L405"/>
<dbReference type="InterPro" id="IPR001279">
    <property type="entry name" value="Metallo-B-lactamas"/>
</dbReference>
<proteinExistence type="inferred from homology"/>
<dbReference type="Gene3D" id="3.60.15.10">
    <property type="entry name" value="Ribonuclease Z/Hydroxyacylglutathione hydrolase-like"/>
    <property type="match status" value="1"/>
</dbReference>
<dbReference type="CDD" id="cd07720">
    <property type="entry name" value="OPHC2-like_MBL-fold"/>
    <property type="match status" value="1"/>
</dbReference>
<accession>A0A849L405</accession>
<reference evidence="7 8" key="1">
    <citation type="submission" date="2020-05" db="EMBL/GenBank/DDBJ databases">
        <title>Gimesia benthica sp. nov., a novel planctomycete isolated from a deep-sea water sample of the Northwest Indian Ocean.</title>
        <authorList>
            <person name="Wang J."/>
            <person name="Ruan C."/>
            <person name="Song L."/>
            <person name="Zhu Y."/>
            <person name="Li A."/>
            <person name="Zheng X."/>
            <person name="Wang L."/>
            <person name="Lu Z."/>
            <person name="Huang Y."/>
            <person name="Du W."/>
            <person name="Zhou Y."/>
            <person name="Huang L."/>
            <person name="Dai X."/>
        </authorList>
    </citation>
    <scope>NUCLEOTIDE SEQUENCE [LARGE SCALE GENOMIC DNA]</scope>
    <source>
        <strain evidence="7 8">YYQ-30</strain>
    </source>
</reference>
<feature type="signal peptide" evidence="5">
    <location>
        <begin position="1"/>
        <end position="24"/>
    </location>
</feature>
<dbReference type="PROSITE" id="PS51318">
    <property type="entry name" value="TAT"/>
    <property type="match status" value="1"/>
</dbReference>
<protein>
    <submittedName>
        <fullName evidence="7">MBL fold metallo-hydrolase</fullName>
    </submittedName>
</protein>
<evidence type="ECO:0000313" key="8">
    <source>
        <dbReference type="Proteomes" id="UP000572377"/>
    </source>
</evidence>
<comment type="similarity">
    <text evidence="1">Belongs to the metallo-beta-lactamase superfamily.</text>
</comment>
<keyword evidence="2" id="KW-0479">Metal-binding</keyword>
<name>A0A849L405_9RHOB</name>
<organism evidence="7 8">
    <name type="scientific">Halovulum dunhuangense</name>
    <dbReference type="NCBI Taxonomy" id="1505036"/>
    <lineage>
        <taxon>Bacteria</taxon>
        <taxon>Pseudomonadati</taxon>
        <taxon>Pseudomonadota</taxon>
        <taxon>Alphaproteobacteria</taxon>
        <taxon>Rhodobacterales</taxon>
        <taxon>Paracoccaceae</taxon>
        <taxon>Halovulum</taxon>
    </lineage>
</organism>
<keyword evidence="5" id="KW-0732">Signal</keyword>
<sequence>MTRRDLLLTGAAGAATAAAMPAFGAAPMMGATRPGFRRMTLGNFEVTVLLDGFNPVEGPQGIFGQDQTVETVEALLTENLLPTNAMEFTFHPVLVNTGTELILFDTGNGEGARPARGHLLERMAEAGYSPDQVDKVVITHWHGDHINGMTEGGALTFANAEYVTGATEFDFWTSDARMGTPAEGNSNTVKGLADMIGERITLLEPGQTVASGIEAVGAFGHTPGHMVYHLESEGRRLMLAADTANHFVLSLQRPDWEVRFDMDKAAAAASRKEIFGMLAADRVPFVGYHMPFPGVGFVEARGEGFRYVPVSYQLSL</sequence>
<dbReference type="GO" id="GO:0046872">
    <property type="term" value="F:metal ion binding"/>
    <property type="evidence" value="ECO:0007669"/>
    <property type="project" value="UniProtKB-KW"/>
</dbReference>
<dbReference type="PANTHER" id="PTHR42978">
    <property type="entry name" value="QUORUM-QUENCHING LACTONASE YTNP-RELATED-RELATED"/>
    <property type="match status" value="1"/>
</dbReference>
<dbReference type="GO" id="GO:0016787">
    <property type="term" value="F:hydrolase activity"/>
    <property type="evidence" value="ECO:0007669"/>
    <property type="project" value="UniProtKB-KW"/>
</dbReference>
<evidence type="ECO:0000313" key="7">
    <source>
        <dbReference type="EMBL" id="NNU80934.1"/>
    </source>
</evidence>
<dbReference type="Proteomes" id="UP000572377">
    <property type="component" value="Unassembled WGS sequence"/>
</dbReference>
<keyword evidence="3 7" id="KW-0378">Hydrolase</keyword>
<evidence type="ECO:0000256" key="1">
    <source>
        <dbReference type="ARBA" id="ARBA00007749"/>
    </source>
</evidence>
<dbReference type="Pfam" id="PF00753">
    <property type="entry name" value="Lactamase_B"/>
    <property type="match status" value="1"/>
</dbReference>
<evidence type="ECO:0000259" key="6">
    <source>
        <dbReference type="SMART" id="SM00849"/>
    </source>
</evidence>
<gene>
    <name evidence="7" type="ORF">HMH01_10845</name>
</gene>
<dbReference type="PANTHER" id="PTHR42978:SF6">
    <property type="entry name" value="QUORUM-QUENCHING LACTONASE YTNP-RELATED"/>
    <property type="match status" value="1"/>
</dbReference>
<evidence type="ECO:0000256" key="5">
    <source>
        <dbReference type="SAM" id="SignalP"/>
    </source>
</evidence>
<dbReference type="EMBL" id="JABFBC010000002">
    <property type="protein sequence ID" value="NNU80934.1"/>
    <property type="molecule type" value="Genomic_DNA"/>
</dbReference>
<evidence type="ECO:0000256" key="3">
    <source>
        <dbReference type="ARBA" id="ARBA00022801"/>
    </source>
</evidence>